<dbReference type="InterPro" id="IPR022496">
    <property type="entry name" value="T6A_TsaB"/>
</dbReference>
<comment type="similarity">
    <text evidence="1">Belongs to the KAE1 / TsaD family. TsaB subfamily.</text>
</comment>
<accession>A0A4Z0F951</accession>
<dbReference type="AlphaFoldDB" id="A0A4Z0F951"/>
<evidence type="ECO:0000313" key="6">
    <source>
        <dbReference type="Proteomes" id="UP000297890"/>
    </source>
</evidence>
<protein>
    <recommendedName>
        <fullName evidence="2">tRNA threonylcarbamoyladenosine biosynthesis protein TsaB</fullName>
    </recommendedName>
    <alternativeName>
        <fullName evidence="3">t(6)A37 threonylcarbamoyladenosine biosynthesis protein TsaB</fullName>
    </alternativeName>
</protein>
<reference evidence="5 6" key="1">
    <citation type="journal article" date="2019" name="ISME J.">
        <title>Candidatus Macondimonas diazotrophica, a novel gammaproteobacterial genus dominating crude-oil-contaminated coastal sediments.</title>
        <authorList>
            <person name="Karthikeyan S."/>
            <person name="Konstantinidis K."/>
        </authorList>
    </citation>
    <scope>NUCLEOTIDE SEQUENCE [LARGE SCALE GENOMIC DNA]</scope>
    <source>
        <strain evidence="5 6">KTK01</strain>
    </source>
</reference>
<dbReference type="OrthoDB" id="9809995at2"/>
<dbReference type="Gene3D" id="3.30.420.40">
    <property type="match status" value="2"/>
</dbReference>
<keyword evidence="5" id="KW-0808">Transferase</keyword>
<dbReference type="GO" id="GO:0016740">
    <property type="term" value="F:transferase activity"/>
    <property type="evidence" value="ECO:0007669"/>
    <property type="project" value="UniProtKB-KW"/>
</dbReference>
<dbReference type="SUPFAM" id="SSF53067">
    <property type="entry name" value="Actin-like ATPase domain"/>
    <property type="match status" value="2"/>
</dbReference>
<dbReference type="EMBL" id="SRIO01000012">
    <property type="protein sequence ID" value="TFZ82100.1"/>
    <property type="molecule type" value="Genomic_DNA"/>
</dbReference>
<sequence>MRLLAIDGATERASVGIWNDGVAKYREREAQGGHGDWLLATVRELLDDSGYPLSSFDAIAFGCGPGSFTGLRVVAAVVQGLAFGADLGVIPVSDLEILAQDEAERGDGSILAALDARMGEIYWAAFSARAGQLVRLVDDTVGAPESLILPDADGQWRGAGNAWMAYGPCLCPQRIVPPLGDVLPAGRCLMRLAISRYETGAMVPAEAALPVYVRNRIVQSHSGP</sequence>
<dbReference type="PANTHER" id="PTHR11735">
    <property type="entry name" value="TRNA N6-ADENOSINE THREONYLCARBAMOYLTRANSFERASE"/>
    <property type="match status" value="1"/>
</dbReference>
<name>A0A4Z0F951_9GAMM</name>
<dbReference type="Pfam" id="PF00814">
    <property type="entry name" value="TsaD"/>
    <property type="match status" value="1"/>
</dbReference>
<dbReference type="Proteomes" id="UP000297890">
    <property type="component" value="Unassembled WGS sequence"/>
</dbReference>
<dbReference type="InterPro" id="IPR043129">
    <property type="entry name" value="ATPase_NBD"/>
</dbReference>
<organism evidence="5 6">
    <name type="scientific">Candidatus Macondimonas diazotrophica</name>
    <dbReference type="NCBI Taxonomy" id="2305248"/>
    <lineage>
        <taxon>Bacteria</taxon>
        <taxon>Pseudomonadati</taxon>
        <taxon>Pseudomonadota</taxon>
        <taxon>Gammaproteobacteria</taxon>
        <taxon>Chromatiales</taxon>
        <taxon>Ectothiorhodospiraceae</taxon>
        <taxon>Candidatus Macondimonas</taxon>
    </lineage>
</organism>
<dbReference type="PANTHER" id="PTHR11735:SF11">
    <property type="entry name" value="TRNA THREONYLCARBAMOYLADENOSINE BIOSYNTHESIS PROTEIN TSAB"/>
    <property type="match status" value="1"/>
</dbReference>
<evidence type="ECO:0000256" key="3">
    <source>
        <dbReference type="ARBA" id="ARBA00032446"/>
    </source>
</evidence>
<dbReference type="InterPro" id="IPR000905">
    <property type="entry name" value="Gcp-like_dom"/>
</dbReference>
<evidence type="ECO:0000313" key="5">
    <source>
        <dbReference type="EMBL" id="TFZ82100.1"/>
    </source>
</evidence>
<evidence type="ECO:0000256" key="1">
    <source>
        <dbReference type="ARBA" id="ARBA00010493"/>
    </source>
</evidence>
<comment type="caution">
    <text evidence="5">The sequence shown here is derived from an EMBL/GenBank/DDBJ whole genome shotgun (WGS) entry which is preliminary data.</text>
</comment>
<dbReference type="NCBIfam" id="TIGR03725">
    <property type="entry name" value="T6A_YeaZ"/>
    <property type="match status" value="1"/>
</dbReference>
<gene>
    <name evidence="5" type="primary">tsaB</name>
    <name evidence="5" type="ORF">E4680_09690</name>
</gene>
<evidence type="ECO:0000259" key="4">
    <source>
        <dbReference type="Pfam" id="PF00814"/>
    </source>
</evidence>
<proteinExistence type="inferred from homology"/>
<dbReference type="GO" id="GO:0005829">
    <property type="term" value="C:cytosol"/>
    <property type="evidence" value="ECO:0007669"/>
    <property type="project" value="TreeGrafter"/>
</dbReference>
<dbReference type="GO" id="GO:0002949">
    <property type="term" value="P:tRNA threonylcarbamoyladenosine modification"/>
    <property type="evidence" value="ECO:0007669"/>
    <property type="project" value="InterPro"/>
</dbReference>
<evidence type="ECO:0000256" key="2">
    <source>
        <dbReference type="ARBA" id="ARBA00019012"/>
    </source>
</evidence>
<keyword evidence="6" id="KW-1185">Reference proteome</keyword>
<dbReference type="RefSeq" id="WP_135282209.1">
    <property type="nucleotide sequence ID" value="NZ_SRIO01000012.1"/>
</dbReference>
<dbReference type="CDD" id="cd24032">
    <property type="entry name" value="ASKHA_NBD_TsaB"/>
    <property type="match status" value="1"/>
</dbReference>
<feature type="domain" description="Gcp-like" evidence="4">
    <location>
        <begin position="29"/>
        <end position="148"/>
    </location>
</feature>